<protein>
    <submittedName>
        <fullName evidence="2">Alpha/beta fold hydrolase</fullName>
    </submittedName>
</protein>
<dbReference type="GO" id="GO:0016787">
    <property type="term" value="F:hydrolase activity"/>
    <property type="evidence" value="ECO:0007669"/>
    <property type="project" value="UniProtKB-KW"/>
</dbReference>
<evidence type="ECO:0000313" key="3">
    <source>
        <dbReference type="Proteomes" id="UP000721844"/>
    </source>
</evidence>
<reference evidence="2 3" key="1">
    <citation type="journal article" date="2021" name="Microorganisms">
        <title>Acidisoma silvae sp. nov. and Acidisomacellulosilytica sp. nov., Two Acidophilic Bacteria Isolated from Decaying Wood, Hydrolyzing Cellulose and Producing Poly-3-hydroxybutyrate.</title>
        <authorList>
            <person name="Mieszkin S."/>
            <person name="Pouder E."/>
            <person name="Uroz S."/>
            <person name="Simon-Colin C."/>
            <person name="Alain K."/>
        </authorList>
    </citation>
    <scope>NUCLEOTIDE SEQUENCE [LARGE SCALE GENOMIC DNA]</scope>
    <source>
        <strain evidence="2 3">HW T5.17</strain>
    </source>
</reference>
<dbReference type="PRINTS" id="PR00111">
    <property type="entry name" value="ABHYDROLASE"/>
</dbReference>
<proteinExistence type="predicted"/>
<dbReference type="SUPFAM" id="SSF53474">
    <property type="entry name" value="alpha/beta-Hydrolases"/>
    <property type="match status" value="1"/>
</dbReference>
<comment type="caution">
    <text evidence="2">The sequence shown here is derived from an EMBL/GenBank/DDBJ whole genome shotgun (WGS) entry which is preliminary data.</text>
</comment>
<dbReference type="InterPro" id="IPR000073">
    <property type="entry name" value="AB_hydrolase_1"/>
</dbReference>
<organism evidence="2 3">
    <name type="scientific">Acidisoma cellulosilyticum</name>
    <dbReference type="NCBI Taxonomy" id="2802395"/>
    <lineage>
        <taxon>Bacteria</taxon>
        <taxon>Pseudomonadati</taxon>
        <taxon>Pseudomonadota</taxon>
        <taxon>Alphaproteobacteria</taxon>
        <taxon>Acetobacterales</taxon>
        <taxon>Acidocellaceae</taxon>
        <taxon>Acidisoma</taxon>
    </lineage>
</organism>
<dbReference type="Pfam" id="PF00561">
    <property type="entry name" value="Abhydrolase_1"/>
    <property type="match status" value="1"/>
</dbReference>
<gene>
    <name evidence="2" type="ORF">ACELLULO517_04600</name>
</gene>
<keyword evidence="3" id="KW-1185">Reference proteome</keyword>
<dbReference type="EMBL" id="JAESVA010000002">
    <property type="protein sequence ID" value="MCB8879502.1"/>
    <property type="molecule type" value="Genomic_DNA"/>
</dbReference>
<evidence type="ECO:0000313" key="2">
    <source>
        <dbReference type="EMBL" id="MCB8879502.1"/>
    </source>
</evidence>
<dbReference type="Proteomes" id="UP000721844">
    <property type="component" value="Unassembled WGS sequence"/>
</dbReference>
<dbReference type="PANTHER" id="PTHR43798">
    <property type="entry name" value="MONOACYLGLYCEROL LIPASE"/>
    <property type="match status" value="1"/>
</dbReference>
<accession>A0A963YYG2</accession>
<sequence length="262" mass="28724">MPSVQVRGEEFHYEVSGSGPTLLLVTGLAGTASYWNPNIEALSQHYRVIRYDHRGTGASVRTEGAYSIEGLTEDLVGLLDALGEKRVLFLGHSTGGAIGQVLAARYPLMVERMVLYGSWATLCPQMALAMEMRLKLLKAYGPAMYHRASPVFLFPPRYLCEKWDEIEPALIRNAEQSTTASILEARVNAVTAFDGRAYLPEITCPTLVLVARDDNLTPLESAEELARGIEGAALQVLPYGAHAVSQCEPEIFNKAVMTFLAY</sequence>
<keyword evidence="2" id="KW-0378">Hydrolase</keyword>
<evidence type="ECO:0000259" key="1">
    <source>
        <dbReference type="Pfam" id="PF00561"/>
    </source>
</evidence>
<dbReference type="InterPro" id="IPR050266">
    <property type="entry name" value="AB_hydrolase_sf"/>
</dbReference>
<name>A0A963YYG2_9PROT</name>
<dbReference type="Gene3D" id="3.40.50.1820">
    <property type="entry name" value="alpha/beta hydrolase"/>
    <property type="match status" value="1"/>
</dbReference>
<feature type="domain" description="AB hydrolase-1" evidence="1">
    <location>
        <begin position="20"/>
        <end position="243"/>
    </location>
</feature>
<dbReference type="AlphaFoldDB" id="A0A963YYG2"/>
<dbReference type="InterPro" id="IPR029058">
    <property type="entry name" value="AB_hydrolase_fold"/>
</dbReference>
<dbReference type="RefSeq" id="WP_227306138.1">
    <property type="nucleotide sequence ID" value="NZ_JAESVA010000002.1"/>
</dbReference>